<dbReference type="InterPro" id="IPR011060">
    <property type="entry name" value="RibuloseP-bd_barrel"/>
</dbReference>
<dbReference type="InterPro" id="IPR001754">
    <property type="entry name" value="OMPdeCOase_dom"/>
</dbReference>
<evidence type="ECO:0000259" key="8">
    <source>
        <dbReference type="SMART" id="SM00934"/>
    </source>
</evidence>
<dbReference type="InterPro" id="IPR018089">
    <property type="entry name" value="OMPdecase_AS"/>
</dbReference>
<dbReference type="GO" id="GO:0044205">
    <property type="term" value="P:'de novo' UMP biosynthetic process"/>
    <property type="evidence" value="ECO:0007669"/>
    <property type="project" value="UniProtKB-UniPathway"/>
</dbReference>
<dbReference type="PROSITE" id="PS00156">
    <property type="entry name" value="OMPDECASE"/>
    <property type="match status" value="1"/>
</dbReference>
<evidence type="ECO:0000256" key="3">
    <source>
        <dbReference type="ARBA" id="ARBA00022793"/>
    </source>
</evidence>
<dbReference type="Gene3D" id="3.20.20.70">
    <property type="entry name" value="Aldolase class I"/>
    <property type="match status" value="1"/>
</dbReference>
<dbReference type="GO" id="GO:0004590">
    <property type="term" value="F:orotidine-5'-phosphate decarboxylase activity"/>
    <property type="evidence" value="ECO:0007669"/>
    <property type="project" value="UniProtKB-UniRule"/>
</dbReference>
<keyword evidence="10" id="KW-1185">Reference proteome</keyword>
<dbReference type="EMBL" id="WWEQ01000034">
    <property type="protein sequence ID" value="MYM20068.1"/>
    <property type="molecule type" value="Genomic_DNA"/>
</dbReference>
<evidence type="ECO:0000256" key="2">
    <source>
        <dbReference type="ARBA" id="ARBA00008847"/>
    </source>
</evidence>
<dbReference type="GO" id="GO:0006207">
    <property type="term" value="P:'de novo' pyrimidine nucleobase biosynthetic process"/>
    <property type="evidence" value="ECO:0007669"/>
    <property type="project" value="InterPro"/>
</dbReference>
<dbReference type="NCBIfam" id="TIGR02127">
    <property type="entry name" value="pyrF_sub2"/>
    <property type="match status" value="1"/>
</dbReference>
<dbReference type="Proteomes" id="UP000469215">
    <property type="component" value="Unassembled WGS sequence"/>
</dbReference>
<dbReference type="UniPathway" id="UPA00070">
    <property type="reaction ID" value="UER00120"/>
</dbReference>
<dbReference type="CDD" id="cd04725">
    <property type="entry name" value="OMP_decarboxylase_like"/>
    <property type="match status" value="1"/>
</dbReference>
<proteinExistence type="inferred from homology"/>
<comment type="similarity">
    <text evidence="2">Belongs to the OMP decarboxylase family. Type 2 subfamily.</text>
</comment>
<evidence type="ECO:0000313" key="9">
    <source>
        <dbReference type="EMBL" id="MYM20068.1"/>
    </source>
</evidence>
<keyword evidence="5 9" id="KW-0456">Lyase</keyword>
<dbReference type="SMART" id="SM00934">
    <property type="entry name" value="OMPdecase"/>
    <property type="match status" value="1"/>
</dbReference>
<feature type="domain" description="Orotidine 5'-phosphate decarboxylase" evidence="8">
    <location>
        <begin position="22"/>
        <end position="275"/>
    </location>
</feature>
<evidence type="ECO:0000256" key="1">
    <source>
        <dbReference type="ARBA" id="ARBA00004861"/>
    </source>
</evidence>
<keyword evidence="4" id="KW-0665">Pyrimidine biosynthesis</keyword>
<evidence type="ECO:0000256" key="5">
    <source>
        <dbReference type="ARBA" id="ARBA00023239"/>
    </source>
</evidence>
<protein>
    <recommendedName>
        <fullName evidence="7">Orotidine-5'-phosphate decarboxylase</fullName>
        <ecNumber evidence="7">4.1.1.23</ecNumber>
    </recommendedName>
</protein>
<dbReference type="PANTHER" id="PTHR43375">
    <property type="entry name" value="OROTIDINE 5'-PHOSPHATE DECARBOXYLASE"/>
    <property type="match status" value="1"/>
</dbReference>
<dbReference type="RefSeq" id="WP_160953490.1">
    <property type="nucleotide sequence ID" value="NZ_WWEQ01000034.1"/>
</dbReference>
<comment type="caution">
    <text evidence="9">The sequence shown here is derived from an EMBL/GenBank/DDBJ whole genome shotgun (WGS) entry which is preliminary data.</text>
</comment>
<dbReference type="PANTHER" id="PTHR43375:SF1">
    <property type="entry name" value="OROTIDINE 5'-PHOSPHATE DECARBOXYLASE"/>
    <property type="match status" value="1"/>
</dbReference>
<name>A0A6N9H7L4_9MICO</name>
<dbReference type="SUPFAM" id="SSF51366">
    <property type="entry name" value="Ribulose-phoshate binding barrel"/>
    <property type="match status" value="1"/>
</dbReference>
<evidence type="ECO:0000313" key="10">
    <source>
        <dbReference type="Proteomes" id="UP000469215"/>
    </source>
</evidence>
<dbReference type="Pfam" id="PF00215">
    <property type="entry name" value="OMPdecase"/>
    <property type="match status" value="1"/>
</dbReference>
<dbReference type="InterPro" id="IPR013785">
    <property type="entry name" value="Aldolase_TIM"/>
</dbReference>
<evidence type="ECO:0000256" key="7">
    <source>
        <dbReference type="NCBIfam" id="TIGR02127"/>
    </source>
</evidence>
<sequence length="288" mass="28914">MSAAEPRRDFAAAWQAAAAVSPLCVGVDPHAAQLASWGLPDTAAGAREFGLRLLDACARSGAARLVKPQSAFFERFGSAGIAVLEELLAAARGAGLVTILDVKRGDIGSTMAGYADAYMDPASPLCADALTLSPYLGVGALEPAFAAARAHGTGIFVLALTSNPDGARVQHARTPDGQAVAAEVARLVAAFDAQAGAPQAGLVVGATIGGAARELGIDLGGFPGPLLAPGYGAQGAGPAELADVFGAAFERGQVLVSASRSVSEAGPDPEALERRIVGLARAVRHDRG</sequence>
<dbReference type="AlphaFoldDB" id="A0A6N9H7L4"/>
<dbReference type="EC" id="4.1.1.23" evidence="7"/>
<reference evidence="9 10" key="1">
    <citation type="submission" date="2020-01" db="EMBL/GenBank/DDBJ databases">
        <authorList>
            <person name="Deng T."/>
        </authorList>
    </citation>
    <scope>NUCLEOTIDE SEQUENCE [LARGE SCALE GENOMIC DNA]</scope>
    <source>
        <strain evidence="9 10">5221</strain>
    </source>
</reference>
<evidence type="ECO:0000256" key="4">
    <source>
        <dbReference type="ARBA" id="ARBA00022975"/>
    </source>
</evidence>
<keyword evidence="3" id="KW-0210">Decarboxylase</keyword>
<accession>A0A6N9H7L4</accession>
<comment type="catalytic activity">
    <reaction evidence="6">
        <text>orotidine 5'-phosphate + H(+) = UMP + CO2</text>
        <dbReference type="Rhea" id="RHEA:11596"/>
        <dbReference type="ChEBI" id="CHEBI:15378"/>
        <dbReference type="ChEBI" id="CHEBI:16526"/>
        <dbReference type="ChEBI" id="CHEBI:57538"/>
        <dbReference type="ChEBI" id="CHEBI:57865"/>
        <dbReference type="EC" id="4.1.1.23"/>
    </reaction>
</comment>
<gene>
    <name evidence="9" type="primary">pyrF</name>
    <name evidence="9" type="ORF">GSY69_08845</name>
</gene>
<comment type="pathway">
    <text evidence="1">Pyrimidine metabolism; UMP biosynthesis via de novo pathway; UMP from orotate: step 2/2.</text>
</comment>
<organism evidence="9 10">
    <name type="scientific">Brevibacterium rongguiense</name>
    <dbReference type="NCBI Taxonomy" id="2695267"/>
    <lineage>
        <taxon>Bacteria</taxon>
        <taxon>Bacillati</taxon>
        <taxon>Actinomycetota</taxon>
        <taxon>Actinomycetes</taxon>
        <taxon>Micrococcales</taxon>
        <taxon>Brevibacteriaceae</taxon>
        <taxon>Brevibacterium</taxon>
    </lineage>
</organism>
<evidence type="ECO:0000256" key="6">
    <source>
        <dbReference type="ARBA" id="ARBA00049157"/>
    </source>
</evidence>
<dbReference type="InterPro" id="IPR011995">
    <property type="entry name" value="OMPdecase_type-2"/>
</dbReference>